<evidence type="ECO:0000259" key="2">
    <source>
        <dbReference type="PROSITE" id="PS51352"/>
    </source>
</evidence>
<keyword evidence="1" id="KW-0812">Transmembrane</keyword>
<evidence type="ECO:0000313" key="3">
    <source>
        <dbReference type="EMBL" id="GHH42316.1"/>
    </source>
</evidence>
<dbReference type="InterPro" id="IPR013766">
    <property type="entry name" value="Thioredoxin_domain"/>
</dbReference>
<feature type="transmembrane region" description="Helical" evidence="1">
    <location>
        <begin position="6"/>
        <end position="26"/>
    </location>
</feature>
<reference evidence="4" key="1">
    <citation type="journal article" date="2019" name="Int. J. Syst. Evol. Microbiol.">
        <title>The Global Catalogue of Microorganisms (GCM) 10K type strain sequencing project: providing services to taxonomists for standard genome sequencing and annotation.</title>
        <authorList>
            <consortium name="The Broad Institute Genomics Platform"/>
            <consortium name="The Broad Institute Genome Sequencing Center for Infectious Disease"/>
            <person name="Wu L."/>
            <person name="Ma J."/>
        </authorList>
    </citation>
    <scope>NUCLEOTIDE SEQUENCE [LARGE SCALE GENOMIC DNA]</scope>
    <source>
        <strain evidence="4">CGMCC 4.7367</strain>
    </source>
</reference>
<protein>
    <submittedName>
        <fullName evidence="3">TlpA family protein</fullName>
    </submittedName>
</protein>
<comment type="caution">
    <text evidence="3">The sequence shown here is derived from an EMBL/GenBank/DDBJ whole genome shotgun (WGS) entry which is preliminary data.</text>
</comment>
<dbReference type="InterPro" id="IPR000866">
    <property type="entry name" value="AhpC/TSA"/>
</dbReference>
<dbReference type="Proteomes" id="UP000605568">
    <property type="component" value="Unassembled WGS sequence"/>
</dbReference>
<dbReference type="RefSeq" id="WP_191299294.1">
    <property type="nucleotide sequence ID" value="NZ_BNAR01000005.1"/>
</dbReference>
<name>A0ABQ3MGB7_9PSEU</name>
<organism evidence="3 4">
    <name type="scientific">Lentzea cavernae</name>
    <dbReference type="NCBI Taxonomy" id="2020703"/>
    <lineage>
        <taxon>Bacteria</taxon>
        <taxon>Bacillati</taxon>
        <taxon>Actinomycetota</taxon>
        <taxon>Actinomycetes</taxon>
        <taxon>Pseudonocardiales</taxon>
        <taxon>Pseudonocardiaceae</taxon>
        <taxon>Lentzea</taxon>
    </lineage>
</organism>
<feature type="domain" description="Thioredoxin" evidence="2">
    <location>
        <begin position="52"/>
        <end position="186"/>
    </location>
</feature>
<evidence type="ECO:0000256" key="1">
    <source>
        <dbReference type="SAM" id="Phobius"/>
    </source>
</evidence>
<keyword evidence="1" id="KW-1133">Transmembrane helix</keyword>
<sequence>MAVLVVSVMVLCFLCLFDLVLTLGVLRRLRDHETRLEKAPDYGALDNLASSLVQGSRPDPFTATTTDGDVVALDDLADGTVVAFMSPHCKPCVANLPSFVEHVGVLPEGRRQVIAVVMGEEVEAKPMAARLEPVAQVVVEHMNGPLAAAFKVTAMPVIFVLKGDGTVAATSYEISQLLGPMAAVVK</sequence>
<evidence type="ECO:0000313" key="4">
    <source>
        <dbReference type="Proteomes" id="UP000605568"/>
    </source>
</evidence>
<dbReference type="CDD" id="cd02966">
    <property type="entry name" value="TlpA_like_family"/>
    <property type="match status" value="1"/>
</dbReference>
<proteinExistence type="predicted"/>
<dbReference type="Gene3D" id="3.40.30.10">
    <property type="entry name" value="Glutaredoxin"/>
    <property type="match status" value="1"/>
</dbReference>
<dbReference type="PROSITE" id="PS51352">
    <property type="entry name" value="THIOREDOXIN_2"/>
    <property type="match status" value="1"/>
</dbReference>
<accession>A0ABQ3MGB7</accession>
<dbReference type="Pfam" id="PF00578">
    <property type="entry name" value="AhpC-TSA"/>
    <property type="match status" value="1"/>
</dbReference>
<dbReference type="InterPro" id="IPR036249">
    <property type="entry name" value="Thioredoxin-like_sf"/>
</dbReference>
<gene>
    <name evidence="3" type="ORF">GCM10017774_38490</name>
</gene>
<dbReference type="SUPFAM" id="SSF52833">
    <property type="entry name" value="Thioredoxin-like"/>
    <property type="match status" value="1"/>
</dbReference>
<keyword evidence="4" id="KW-1185">Reference proteome</keyword>
<dbReference type="EMBL" id="BNAR01000005">
    <property type="protein sequence ID" value="GHH42316.1"/>
    <property type="molecule type" value="Genomic_DNA"/>
</dbReference>
<keyword evidence="1" id="KW-0472">Membrane</keyword>